<reference evidence="3" key="1">
    <citation type="submission" date="2018-06" db="EMBL/GenBank/DDBJ databases">
        <authorList>
            <person name="Zhirakovskaya E."/>
        </authorList>
    </citation>
    <scope>NUCLEOTIDE SEQUENCE</scope>
</reference>
<evidence type="ECO:0000259" key="2">
    <source>
        <dbReference type="Pfam" id="PF02120"/>
    </source>
</evidence>
<dbReference type="CDD" id="cd17470">
    <property type="entry name" value="T3SS_Flik_C"/>
    <property type="match status" value="1"/>
</dbReference>
<dbReference type="AlphaFoldDB" id="A0A3B0RS79"/>
<dbReference type="Pfam" id="PF02120">
    <property type="entry name" value="Flg_hook"/>
    <property type="match status" value="1"/>
</dbReference>
<dbReference type="InterPro" id="IPR038610">
    <property type="entry name" value="FliK-like_C_sf"/>
</dbReference>
<feature type="domain" description="Flagellar hook-length control protein-like C-terminal" evidence="2">
    <location>
        <begin position="220"/>
        <end position="300"/>
    </location>
</feature>
<evidence type="ECO:0000256" key="1">
    <source>
        <dbReference type="SAM" id="MobiDB-lite"/>
    </source>
</evidence>
<name>A0A3B0RS79_9ZZZZ</name>
<accession>A0A3B0RS79</accession>
<sequence>AANISGIPTPVVSAKPGLIEIAVPGITNLPTPVKTGDAGKIEQGAANISGIPTPVTSNKPVAILAPVPAVPTAVLPLLVQAPQIAPASLGEPMVLATNTAPPVAGTPLNLPTKPGQKSTAATAGPTGPNKAVLPSTSPVAGAAKPVPAPVLPAGLLHLQLQNKPESGFELDIATDKLGSVSTTQQGNSLRTDSVRLPSIANAEPASRIGAEAVSKFAARLAAKAVRGSSKIEMRLDPPQLGRIEVKMEMSSDNRVQAVMTVESPDVLLDLQKSADSLRRALVQEGFDLDNGSLEFQLEQQGTGAGEQDFDQTEPTTPAHLNQLMDDALLVTATEIDTGHGYLLVPDQRLDIKA</sequence>
<dbReference type="EMBL" id="UOEE01000221">
    <property type="protein sequence ID" value="VAV96310.1"/>
    <property type="molecule type" value="Genomic_DNA"/>
</dbReference>
<organism evidence="3">
    <name type="scientific">hydrothermal vent metagenome</name>
    <dbReference type="NCBI Taxonomy" id="652676"/>
    <lineage>
        <taxon>unclassified sequences</taxon>
        <taxon>metagenomes</taxon>
        <taxon>ecological metagenomes</taxon>
    </lineage>
</organism>
<evidence type="ECO:0000313" key="3">
    <source>
        <dbReference type="EMBL" id="VAV96310.1"/>
    </source>
</evidence>
<feature type="non-terminal residue" evidence="3">
    <location>
        <position position="1"/>
    </location>
</feature>
<proteinExistence type="predicted"/>
<gene>
    <name evidence="3" type="ORF">MNBD_ALPHA06-376</name>
</gene>
<dbReference type="Gene3D" id="3.30.750.140">
    <property type="match status" value="1"/>
</dbReference>
<protein>
    <recommendedName>
        <fullName evidence="2">Flagellar hook-length control protein-like C-terminal domain-containing protein</fullName>
    </recommendedName>
</protein>
<feature type="region of interest" description="Disordered" evidence="1">
    <location>
        <begin position="107"/>
        <end position="142"/>
    </location>
</feature>
<dbReference type="InterPro" id="IPR021136">
    <property type="entry name" value="Flagellar_hook_control-like_C"/>
</dbReference>